<proteinExistence type="predicted"/>
<dbReference type="EMBL" id="JACTAM010002347">
    <property type="protein sequence ID" value="KAI2645051.1"/>
    <property type="molecule type" value="Genomic_DNA"/>
</dbReference>
<dbReference type="SUPFAM" id="SSF50249">
    <property type="entry name" value="Nucleic acid-binding proteins"/>
    <property type="match status" value="1"/>
</dbReference>
<dbReference type="Gene3D" id="2.40.50.140">
    <property type="entry name" value="Nucleic acid-binding proteins"/>
    <property type="match status" value="1"/>
</dbReference>
<comment type="caution">
    <text evidence="1">The sequence shown here is derived from an EMBL/GenBank/DDBJ whole genome shotgun (WGS) entry which is preliminary data.</text>
</comment>
<evidence type="ECO:0000313" key="1">
    <source>
        <dbReference type="EMBL" id="KAI2645051.1"/>
    </source>
</evidence>
<organism evidence="1 2">
    <name type="scientific">Labeo rohita</name>
    <name type="common">Indian major carp</name>
    <name type="synonym">Cyprinus rohita</name>
    <dbReference type="NCBI Taxonomy" id="84645"/>
    <lineage>
        <taxon>Eukaryota</taxon>
        <taxon>Metazoa</taxon>
        <taxon>Chordata</taxon>
        <taxon>Craniata</taxon>
        <taxon>Vertebrata</taxon>
        <taxon>Euteleostomi</taxon>
        <taxon>Actinopterygii</taxon>
        <taxon>Neopterygii</taxon>
        <taxon>Teleostei</taxon>
        <taxon>Ostariophysi</taxon>
        <taxon>Cypriniformes</taxon>
        <taxon>Cyprinidae</taxon>
        <taxon>Labeoninae</taxon>
        <taxon>Labeonini</taxon>
        <taxon>Labeo</taxon>
    </lineage>
</organism>
<evidence type="ECO:0000313" key="2">
    <source>
        <dbReference type="Proteomes" id="UP000830375"/>
    </source>
</evidence>
<name>A0ABQ8L2T8_LABRO</name>
<dbReference type="InterPro" id="IPR012340">
    <property type="entry name" value="NA-bd_OB-fold"/>
</dbReference>
<sequence length="228" mass="25450">MRWCMEVNVTVKVLDLIEDHQGFTRSHQKMKRRAYDVADKTGSVSLSVWGGEMLQTGKWYAGTNVSVRLFSGEISLSTTAESTFTMSAVDYGVAAVLQRYTVFEVVAVLLARITVEDVEGRMTDFVIDEFVLHQLLKIDCEGFFDTDVLVTKLLVEERIEMRCRGNRVMAAVFLSQCSDSVTEVGQTAGSVQTGSCSSRQESTEVPDDVMLEEILHVQVVQSSVQWIV</sequence>
<keyword evidence="2" id="KW-1185">Reference proteome</keyword>
<dbReference type="Proteomes" id="UP000830375">
    <property type="component" value="Unassembled WGS sequence"/>
</dbReference>
<protein>
    <submittedName>
        <fullName evidence="1">Single-stranded DNA binding protein Ssb</fullName>
    </submittedName>
</protein>
<reference evidence="1 2" key="1">
    <citation type="submission" date="2022-01" db="EMBL/GenBank/DDBJ databases">
        <title>A high-quality chromosome-level genome assembly of rohu carp, Labeo rohita.</title>
        <authorList>
            <person name="Arick M.A. II"/>
            <person name="Hsu C.-Y."/>
            <person name="Magbanua Z."/>
            <person name="Pechanova O."/>
            <person name="Grover C."/>
            <person name="Miller E."/>
            <person name="Thrash A."/>
            <person name="Ezzel L."/>
            <person name="Alam S."/>
            <person name="Benzie J."/>
            <person name="Hamilton M."/>
            <person name="Karsi A."/>
            <person name="Lawrence M.L."/>
            <person name="Peterson D.G."/>
        </authorList>
    </citation>
    <scope>NUCLEOTIDE SEQUENCE [LARGE SCALE GENOMIC DNA]</scope>
    <source>
        <strain evidence="2">BAU-BD-2019</strain>
        <tissue evidence="1">Blood</tissue>
    </source>
</reference>
<gene>
    <name evidence="1" type="ORF">H4Q32_026835</name>
</gene>
<accession>A0ABQ8L2T8</accession>